<dbReference type="EMBL" id="LGUB01000364">
    <property type="protein sequence ID" value="KRH93368.1"/>
    <property type="molecule type" value="Genomic_DNA"/>
</dbReference>
<evidence type="ECO:0000313" key="1">
    <source>
        <dbReference type="EMBL" id="KRH93368.1"/>
    </source>
</evidence>
<organism evidence="1 2">
    <name type="scientific">Pseudoloma neurophilia</name>
    <dbReference type="NCBI Taxonomy" id="146866"/>
    <lineage>
        <taxon>Eukaryota</taxon>
        <taxon>Fungi</taxon>
        <taxon>Fungi incertae sedis</taxon>
        <taxon>Microsporidia</taxon>
        <taxon>Pseudoloma</taxon>
    </lineage>
</organism>
<protein>
    <recommendedName>
        <fullName evidence="3">LRR containing protein</fullName>
    </recommendedName>
</protein>
<evidence type="ECO:0008006" key="3">
    <source>
        <dbReference type="Google" id="ProtNLM"/>
    </source>
</evidence>
<comment type="caution">
    <text evidence="1">The sequence shown here is derived from an EMBL/GenBank/DDBJ whole genome shotgun (WGS) entry which is preliminary data.</text>
</comment>
<gene>
    <name evidence="1" type="ORF">M153_9780001206</name>
</gene>
<keyword evidence="2" id="KW-1185">Reference proteome</keyword>
<proteinExistence type="predicted"/>
<dbReference type="AlphaFoldDB" id="A0A0R0LVY2"/>
<dbReference type="Gene3D" id="3.80.10.10">
    <property type="entry name" value="Ribonuclease Inhibitor"/>
    <property type="match status" value="1"/>
</dbReference>
<name>A0A0R0LVY2_9MICR</name>
<evidence type="ECO:0000313" key="2">
    <source>
        <dbReference type="Proteomes" id="UP000051530"/>
    </source>
</evidence>
<reference evidence="1 2" key="1">
    <citation type="submission" date="2015-07" db="EMBL/GenBank/DDBJ databases">
        <title>The genome of Pseudoloma neurophilia, a relevant intracellular parasite of the zebrafish.</title>
        <authorList>
            <person name="Ndikumana S."/>
            <person name="Pelin A."/>
            <person name="Sanders J."/>
            <person name="Corradi N."/>
        </authorList>
    </citation>
    <scope>NUCLEOTIDE SEQUENCE [LARGE SCALE GENOMIC DNA]</scope>
    <source>
        <strain evidence="1 2">MK1</strain>
    </source>
</reference>
<accession>A0A0R0LVY2</accession>
<dbReference type="VEuPathDB" id="MicrosporidiaDB:M153_9780001206"/>
<sequence>MKKLIDHLSKKRKIETKTIDIVAQKRTKQIIQLPIDISFTLEKYFPNCTIRNRLYRRDFYKVSSQELVLSKNKHKERICHHHSIDTFSISLIPFISLHTLKLDACEYFNGHFLTKSIKNLIIYDIKFLKIENLEFDYLELGFMNAKVIENVKNCHINHLKLIKISNFSTKGLNITFNSLEIIDCDISVESFANLLSNRPFIDLIFKNGEQSFECVQNNYENAPWLKIRNCNGLVLEAKMNKIVSINIDQLNYLKFIEKQNITHLEYIGNELDFSEIEEFAKYKKLHTLILADTNIPQKTIYMLVKACRLTFCKLDIRNCEISSDFLRFIRQTLRDCQVLYLNNQCILL</sequence>
<dbReference type="OrthoDB" id="2192627at2759"/>
<dbReference type="InterPro" id="IPR032675">
    <property type="entry name" value="LRR_dom_sf"/>
</dbReference>
<dbReference type="SUPFAM" id="SSF52047">
    <property type="entry name" value="RNI-like"/>
    <property type="match status" value="1"/>
</dbReference>
<dbReference type="Proteomes" id="UP000051530">
    <property type="component" value="Unassembled WGS sequence"/>
</dbReference>